<feature type="compositionally biased region" description="Basic and acidic residues" evidence="1">
    <location>
        <begin position="259"/>
        <end position="271"/>
    </location>
</feature>
<feature type="non-terminal residue" evidence="3">
    <location>
        <position position="1"/>
    </location>
</feature>
<accession>A0A061SDQ0</accession>
<organism evidence="3">
    <name type="scientific">Tetraselmis sp. GSL018</name>
    <dbReference type="NCBI Taxonomy" id="582737"/>
    <lineage>
        <taxon>Eukaryota</taxon>
        <taxon>Viridiplantae</taxon>
        <taxon>Chlorophyta</taxon>
        <taxon>core chlorophytes</taxon>
        <taxon>Chlorodendrophyceae</taxon>
        <taxon>Chlorodendrales</taxon>
        <taxon>Chlorodendraceae</taxon>
        <taxon>Tetraselmis</taxon>
    </lineage>
</organism>
<name>A0A061SDQ0_9CHLO</name>
<feature type="region of interest" description="Disordered" evidence="1">
    <location>
        <begin position="217"/>
        <end position="298"/>
    </location>
</feature>
<evidence type="ECO:0000313" key="3">
    <source>
        <dbReference type="EMBL" id="JAC80990.1"/>
    </source>
</evidence>
<keyword evidence="2" id="KW-0812">Transmembrane</keyword>
<keyword evidence="2" id="KW-0472">Membrane</keyword>
<feature type="region of interest" description="Disordered" evidence="1">
    <location>
        <begin position="310"/>
        <end position="376"/>
    </location>
</feature>
<dbReference type="PANTHER" id="PTHR35791">
    <property type="entry name" value="UPF0754 MEMBRANE PROTEIN YHEB"/>
    <property type="match status" value="1"/>
</dbReference>
<evidence type="ECO:0000256" key="1">
    <source>
        <dbReference type="SAM" id="MobiDB-lite"/>
    </source>
</evidence>
<gene>
    <name evidence="3" type="ORF">TSPGSL018_8931</name>
</gene>
<feature type="non-terminal residue" evidence="3">
    <location>
        <position position="391"/>
    </location>
</feature>
<feature type="compositionally biased region" description="Low complexity" evidence="1">
    <location>
        <begin position="230"/>
        <end position="243"/>
    </location>
</feature>
<feature type="transmembrane region" description="Helical" evidence="2">
    <location>
        <begin position="34"/>
        <end position="54"/>
    </location>
</feature>
<protein>
    <submittedName>
        <fullName evidence="3">Uncharacterized protein</fullName>
    </submittedName>
</protein>
<feature type="transmembrane region" description="Helical" evidence="2">
    <location>
        <begin position="12"/>
        <end position="28"/>
    </location>
</feature>
<evidence type="ECO:0000256" key="2">
    <source>
        <dbReference type="SAM" id="Phobius"/>
    </source>
</evidence>
<feature type="compositionally biased region" description="Low complexity" evidence="1">
    <location>
        <begin position="272"/>
        <end position="283"/>
    </location>
</feature>
<dbReference type="PANTHER" id="PTHR35791:SF1">
    <property type="entry name" value="UPF0754 MEMBRANE PROTEIN YHEB"/>
    <property type="match status" value="1"/>
</dbReference>
<keyword evidence="2" id="KW-1133">Transmembrane helix</keyword>
<reference evidence="3" key="1">
    <citation type="submission" date="2014-05" db="EMBL/GenBank/DDBJ databases">
        <title>The transcriptome of the halophilic microalga Tetraselmis sp. GSL018 isolated from the Great Salt Lake, Utah.</title>
        <authorList>
            <person name="Jinkerson R.E."/>
            <person name="D'Adamo S."/>
            <person name="Posewitz M.C."/>
        </authorList>
    </citation>
    <scope>NUCLEOTIDE SEQUENCE</scope>
    <source>
        <strain evidence="3">GSL018</strain>
    </source>
</reference>
<proteinExistence type="predicted"/>
<sequence length="391" mass="41405">EELRFLVQSGLYFGFLLGLVQMALWLVYDSPWTLTAGGAVVGYLTNLFAIKCIFQPLYPVHLGPFVLHGIFLKRQYEVSCEFASFLASEVLTSAKMWSNMLFGGRSADFQQLARDHTVSFAERLQPDLAASGAEPFLAEAADRAVARLPEHIEPLHGYIDGTLRLQAEMEEKLKLMSPEQFERVLHPIFEEDEMTLIIAGGVLGAAAGFVQQKLSERERASKDSQTSLPAAVAAASAEEGGAAPTLDPTGDRGTLNGRGLEEGAAQKDGSAKEAASAESEASSPMGGAATPPLQPVPIKLPGAIANAVTRVRPSRGPVEWPPTADLSQIAGGRPSAADRAVIGPRTAPSVPTTEGGTSEALAAAPDERPPDGNAPAVELKVLASEPEQERS</sequence>
<dbReference type="AlphaFoldDB" id="A0A061SDQ0"/>
<dbReference type="EMBL" id="GBEZ01004209">
    <property type="protein sequence ID" value="JAC80990.1"/>
    <property type="molecule type" value="Transcribed_RNA"/>
</dbReference>